<name>A0AAP0MUQ5_9ROSI</name>
<dbReference type="PANTHER" id="PTHR27004:SF428">
    <property type="entry name" value="OS01G0160600 PROTEIN"/>
    <property type="match status" value="1"/>
</dbReference>
<evidence type="ECO:0000313" key="12">
    <source>
        <dbReference type="EMBL" id="KAK9221118.1"/>
    </source>
</evidence>
<dbReference type="Pfam" id="PF00560">
    <property type="entry name" value="LRR_1"/>
    <property type="match status" value="1"/>
</dbReference>
<feature type="transmembrane region" description="Helical" evidence="11">
    <location>
        <begin position="108"/>
        <end position="130"/>
    </location>
</feature>
<evidence type="ECO:0000256" key="10">
    <source>
        <dbReference type="ARBA" id="ARBA00023180"/>
    </source>
</evidence>
<dbReference type="Gene3D" id="3.80.10.10">
    <property type="entry name" value="Ribonuclease Inhibitor"/>
    <property type="match status" value="1"/>
</dbReference>
<accession>A0AAP0MUQ5</accession>
<evidence type="ECO:0000256" key="5">
    <source>
        <dbReference type="ARBA" id="ARBA00022692"/>
    </source>
</evidence>
<evidence type="ECO:0000256" key="6">
    <source>
        <dbReference type="ARBA" id="ARBA00022737"/>
    </source>
</evidence>
<evidence type="ECO:0000256" key="8">
    <source>
        <dbReference type="ARBA" id="ARBA00023136"/>
    </source>
</evidence>
<dbReference type="InterPro" id="IPR032675">
    <property type="entry name" value="LRR_dom_sf"/>
</dbReference>
<dbReference type="AlphaFoldDB" id="A0AAP0MUQ5"/>
<proteinExistence type="inferred from homology"/>
<evidence type="ECO:0000313" key="13">
    <source>
        <dbReference type="Proteomes" id="UP001428341"/>
    </source>
</evidence>
<comment type="similarity">
    <text evidence="2">Belongs to the RLP family.</text>
</comment>
<dbReference type="FunFam" id="3.80.10.10:FF:000221">
    <property type="entry name" value="Leucine-rich repeat receptor-like protein kinase PXL1"/>
    <property type="match status" value="1"/>
</dbReference>
<protein>
    <submittedName>
        <fullName evidence="12">Uncharacterized protein</fullName>
    </submittedName>
</protein>
<comment type="subcellular location">
    <subcellularLocation>
        <location evidence="1">Cell membrane</location>
        <topology evidence="1">Single-pass type I membrane protein</topology>
    </subcellularLocation>
</comment>
<keyword evidence="8 11" id="KW-0472">Membrane</keyword>
<keyword evidence="3" id="KW-1003">Cell membrane</keyword>
<sequence>MERILTTFATIDLSSNRFQGEISEVLGKLNSLKSLNISHNNLTGGIPSSLRNLTELESLDLSSNKLAGRIPTQLASLNYLSVLNLSNNQLEGPIPGGPSLIHLEMIRILLAMLGYASGVVIGLSIGYMAFVTGRPQWFIRMIERKQSRKLRRVIRRGGAGIINSWKLAMEVK</sequence>
<evidence type="ECO:0000256" key="1">
    <source>
        <dbReference type="ARBA" id="ARBA00004251"/>
    </source>
</evidence>
<dbReference type="PRINTS" id="PR00019">
    <property type="entry name" value="LEURICHRPT"/>
</dbReference>
<evidence type="ECO:0000256" key="3">
    <source>
        <dbReference type="ARBA" id="ARBA00022475"/>
    </source>
</evidence>
<dbReference type="Proteomes" id="UP001428341">
    <property type="component" value="Unassembled WGS sequence"/>
</dbReference>
<evidence type="ECO:0000256" key="11">
    <source>
        <dbReference type="SAM" id="Phobius"/>
    </source>
</evidence>
<keyword evidence="7 11" id="KW-1133">Transmembrane helix</keyword>
<dbReference type="PANTHER" id="PTHR27004">
    <property type="entry name" value="RECEPTOR-LIKE PROTEIN 12 ISOFORM X1"/>
    <property type="match status" value="1"/>
</dbReference>
<dbReference type="Pfam" id="PF13855">
    <property type="entry name" value="LRR_8"/>
    <property type="match status" value="1"/>
</dbReference>
<organism evidence="12 13">
    <name type="scientific">Citrus x changshan-huyou</name>
    <dbReference type="NCBI Taxonomy" id="2935761"/>
    <lineage>
        <taxon>Eukaryota</taxon>
        <taxon>Viridiplantae</taxon>
        <taxon>Streptophyta</taxon>
        <taxon>Embryophyta</taxon>
        <taxon>Tracheophyta</taxon>
        <taxon>Spermatophyta</taxon>
        <taxon>Magnoliopsida</taxon>
        <taxon>eudicotyledons</taxon>
        <taxon>Gunneridae</taxon>
        <taxon>Pentapetalae</taxon>
        <taxon>rosids</taxon>
        <taxon>malvids</taxon>
        <taxon>Sapindales</taxon>
        <taxon>Rutaceae</taxon>
        <taxon>Aurantioideae</taxon>
        <taxon>Citrus</taxon>
    </lineage>
</organism>
<dbReference type="EMBL" id="JBCGBO010000002">
    <property type="protein sequence ID" value="KAK9221118.1"/>
    <property type="molecule type" value="Genomic_DNA"/>
</dbReference>
<gene>
    <name evidence="12" type="ORF">WN944_009543</name>
</gene>
<evidence type="ECO:0000256" key="9">
    <source>
        <dbReference type="ARBA" id="ARBA00023170"/>
    </source>
</evidence>
<evidence type="ECO:0000256" key="7">
    <source>
        <dbReference type="ARBA" id="ARBA00022989"/>
    </source>
</evidence>
<dbReference type="SUPFAM" id="SSF52058">
    <property type="entry name" value="L domain-like"/>
    <property type="match status" value="1"/>
</dbReference>
<keyword evidence="6" id="KW-0677">Repeat</keyword>
<comment type="caution">
    <text evidence="12">The sequence shown here is derived from an EMBL/GenBank/DDBJ whole genome shotgun (WGS) entry which is preliminary data.</text>
</comment>
<evidence type="ECO:0000256" key="2">
    <source>
        <dbReference type="ARBA" id="ARBA00009592"/>
    </source>
</evidence>
<keyword evidence="4" id="KW-0433">Leucine-rich repeat</keyword>
<keyword evidence="9" id="KW-0675">Receptor</keyword>
<reference evidence="12 13" key="1">
    <citation type="submission" date="2024-05" db="EMBL/GenBank/DDBJ databases">
        <title>Haplotype-resolved chromosome-level genome assembly of Huyou (Citrus changshanensis).</title>
        <authorList>
            <person name="Miao C."/>
            <person name="Chen W."/>
            <person name="Wu Y."/>
            <person name="Wang L."/>
            <person name="Zhao S."/>
            <person name="Grierson D."/>
            <person name="Xu C."/>
            <person name="Chen K."/>
        </authorList>
    </citation>
    <scope>NUCLEOTIDE SEQUENCE [LARGE SCALE GENOMIC DNA]</scope>
    <source>
        <strain evidence="12">01-14</strain>
        <tissue evidence="12">Leaf</tissue>
    </source>
</reference>
<evidence type="ECO:0000256" key="4">
    <source>
        <dbReference type="ARBA" id="ARBA00022614"/>
    </source>
</evidence>
<dbReference type="GO" id="GO:0005886">
    <property type="term" value="C:plasma membrane"/>
    <property type="evidence" value="ECO:0007669"/>
    <property type="project" value="UniProtKB-SubCell"/>
</dbReference>
<dbReference type="InterPro" id="IPR001611">
    <property type="entry name" value="Leu-rich_rpt"/>
</dbReference>
<keyword evidence="10" id="KW-0325">Glycoprotein</keyword>
<keyword evidence="5 11" id="KW-0812">Transmembrane</keyword>
<keyword evidence="13" id="KW-1185">Reference proteome</keyword>